<feature type="transmembrane region" description="Helical" evidence="8">
    <location>
        <begin position="248"/>
        <end position="267"/>
    </location>
</feature>
<feature type="transmembrane region" description="Helical" evidence="8">
    <location>
        <begin position="71"/>
        <end position="90"/>
    </location>
</feature>
<gene>
    <name evidence="9" type="ORF">HETIRDRAFT_406947</name>
</gene>
<dbReference type="FunCoup" id="W4KPB3">
    <property type="interactions" value="288"/>
</dbReference>
<evidence type="ECO:0008006" key="11">
    <source>
        <dbReference type="Google" id="ProtNLM"/>
    </source>
</evidence>
<accession>W4KPB3</accession>
<organism evidence="9 10">
    <name type="scientific">Heterobasidion irregulare (strain TC 32-1)</name>
    <dbReference type="NCBI Taxonomy" id="747525"/>
    <lineage>
        <taxon>Eukaryota</taxon>
        <taxon>Fungi</taxon>
        <taxon>Dikarya</taxon>
        <taxon>Basidiomycota</taxon>
        <taxon>Agaricomycotina</taxon>
        <taxon>Agaricomycetes</taxon>
        <taxon>Russulales</taxon>
        <taxon>Bondarzewiaceae</taxon>
        <taxon>Heterobasidion</taxon>
        <taxon>Heterobasidion annosum species complex</taxon>
    </lineage>
</organism>
<evidence type="ECO:0000256" key="6">
    <source>
        <dbReference type="ARBA" id="ARBA00022989"/>
    </source>
</evidence>
<evidence type="ECO:0000313" key="9">
    <source>
        <dbReference type="EMBL" id="ETW87230.1"/>
    </source>
</evidence>
<evidence type="ECO:0000256" key="5">
    <source>
        <dbReference type="ARBA" id="ARBA00022692"/>
    </source>
</evidence>
<keyword evidence="7 8" id="KW-0472">Membrane</keyword>
<keyword evidence="5 8" id="KW-0812">Transmembrane</keyword>
<dbReference type="PANTHER" id="PTHR12982">
    <property type="entry name" value="PHOSPHATIDYLINOSITOL GLYCAN, CLASS C"/>
    <property type="match status" value="1"/>
</dbReference>
<proteinExistence type="inferred from homology"/>
<evidence type="ECO:0000256" key="2">
    <source>
        <dbReference type="ARBA" id="ARBA00004687"/>
    </source>
</evidence>
<dbReference type="UniPathway" id="UPA00196"/>
<feature type="transmembrane region" description="Helical" evidence="8">
    <location>
        <begin position="35"/>
        <end position="59"/>
    </location>
</feature>
<evidence type="ECO:0000256" key="8">
    <source>
        <dbReference type="SAM" id="Phobius"/>
    </source>
</evidence>
<sequence>MERLLWKRQPYPDNHVPVTFLSSLRRNPSFKPYTYWPLVFSACAIAQHLSAIFIFLAIFVRLLGQTFDPRLLVVLSLAMFVTGCVVWELLDYSWGENNQGATDRRAKTLKAAILVFLALMALSPILRTLTASTSSDSIWALSACLFLLNAALADYRSVRLSGQVREELTSILSMNAAVSAAVVLASRLRDDLSVFALTLFSVQLFALFPILRHSLQAAPSIVQVGLTVALSLLSLGLMVTLSTTTTSIALGILISTTFGAPAALVWAQRYKNELRGPWDVATPEIN</sequence>
<comment type="similarity">
    <text evidence="3">Belongs to the PIGC family.</text>
</comment>
<evidence type="ECO:0000256" key="7">
    <source>
        <dbReference type="ARBA" id="ARBA00023136"/>
    </source>
</evidence>
<dbReference type="AlphaFoldDB" id="W4KPB3"/>
<reference evidence="9 10" key="1">
    <citation type="journal article" date="2012" name="New Phytol.">
        <title>Insight into trade-off between wood decay and parasitism from the genome of a fungal forest pathogen.</title>
        <authorList>
            <person name="Olson A."/>
            <person name="Aerts A."/>
            <person name="Asiegbu F."/>
            <person name="Belbahri L."/>
            <person name="Bouzid O."/>
            <person name="Broberg A."/>
            <person name="Canback B."/>
            <person name="Coutinho P.M."/>
            <person name="Cullen D."/>
            <person name="Dalman K."/>
            <person name="Deflorio G."/>
            <person name="van Diepen L.T."/>
            <person name="Dunand C."/>
            <person name="Duplessis S."/>
            <person name="Durling M."/>
            <person name="Gonthier P."/>
            <person name="Grimwood J."/>
            <person name="Fossdal C.G."/>
            <person name="Hansson D."/>
            <person name="Henrissat B."/>
            <person name="Hietala A."/>
            <person name="Himmelstrand K."/>
            <person name="Hoffmeister D."/>
            <person name="Hogberg N."/>
            <person name="James T.Y."/>
            <person name="Karlsson M."/>
            <person name="Kohler A."/>
            <person name="Kues U."/>
            <person name="Lee Y.H."/>
            <person name="Lin Y.C."/>
            <person name="Lind M."/>
            <person name="Lindquist E."/>
            <person name="Lombard V."/>
            <person name="Lucas S."/>
            <person name="Lunden K."/>
            <person name="Morin E."/>
            <person name="Murat C."/>
            <person name="Park J."/>
            <person name="Raffaello T."/>
            <person name="Rouze P."/>
            <person name="Salamov A."/>
            <person name="Schmutz J."/>
            <person name="Solheim H."/>
            <person name="Stahlberg J."/>
            <person name="Velez H."/>
            <person name="de Vries R.P."/>
            <person name="Wiebenga A."/>
            <person name="Woodward S."/>
            <person name="Yakovlev I."/>
            <person name="Garbelotto M."/>
            <person name="Martin F."/>
            <person name="Grigoriev I.V."/>
            <person name="Stenlid J."/>
        </authorList>
    </citation>
    <scope>NUCLEOTIDE SEQUENCE [LARGE SCALE GENOMIC DNA]</scope>
    <source>
        <strain evidence="9 10">TC 32-1</strain>
    </source>
</reference>
<dbReference type="Pfam" id="PF06432">
    <property type="entry name" value="GPI2"/>
    <property type="match status" value="1"/>
</dbReference>
<comment type="subcellular location">
    <subcellularLocation>
        <location evidence="1">Membrane</location>
        <topology evidence="1">Multi-pass membrane protein</topology>
    </subcellularLocation>
</comment>
<evidence type="ECO:0000313" key="10">
    <source>
        <dbReference type="Proteomes" id="UP000030671"/>
    </source>
</evidence>
<dbReference type="EMBL" id="KI925454">
    <property type="protein sequence ID" value="ETW87230.1"/>
    <property type="molecule type" value="Genomic_DNA"/>
</dbReference>
<evidence type="ECO:0000256" key="4">
    <source>
        <dbReference type="ARBA" id="ARBA00022502"/>
    </source>
</evidence>
<dbReference type="Proteomes" id="UP000030671">
    <property type="component" value="Unassembled WGS sequence"/>
</dbReference>
<dbReference type="OrthoDB" id="196709at2759"/>
<feature type="transmembrane region" description="Helical" evidence="8">
    <location>
        <begin position="111"/>
        <end position="131"/>
    </location>
</feature>
<protein>
    <recommendedName>
        <fullName evidence="11">Phosphatidylinositol N-acetylglucosaminyltransferase</fullName>
    </recommendedName>
</protein>
<evidence type="ECO:0000256" key="1">
    <source>
        <dbReference type="ARBA" id="ARBA00004141"/>
    </source>
</evidence>
<feature type="transmembrane region" description="Helical" evidence="8">
    <location>
        <begin position="223"/>
        <end position="242"/>
    </location>
</feature>
<dbReference type="HOGENOM" id="CLU_024002_2_0_1"/>
<name>W4KPB3_HETIT</name>
<dbReference type="STRING" id="747525.W4KPB3"/>
<comment type="pathway">
    <text evidence="2">Glycolipid biosynthesis; glycosylphosphatidylinositol-anchor biosynthesis.</text>
</comment>
<dbReference type="GO" id="GO:0006506">
    <property type="term" value="P:GPI anchor biosynthetic process"/>
    <property type="evidence" value="ECO:0007669"/>
    <property type="project" value="UniProtKB-UniPathway"/>
</dbReference>
<keyword evidence="6 8" id="KW-1133">Transmembrane helix</keyword>
<evidence type="ECO:0000256" key="3">
    <source>
        <dbReference type="ARBA" id="ARBA00008321"/>
    </source>
</evidence>
<dbReference type="KEGG" id="hir:HETIRDRAFT_406947"/>
<dbReference type="InterPro" id="IPR009450">
    <property type="entry name" value="Plno_GlcNAc_GPI2"/>
</dbReference>
<dbReference type="InParanoid" id="W4KPB3"/>
<keyword evidence="4" id="KW-0337">GPI-anchor biosynthesis</keyword>
<keyword evidence="10" id="KW-1185">Reference proteome</keyword>
<dbReference type="GeneID" id="20672558"/>
<dbReference type="eggNOG" id="KOG3059">
    <property type="taxonomic scope" value="Eukaryota"/>
</dbReference>
<dbReference type="GO" id="GO:0000506">
    <property type="term" value="C:glycosylphosphatidylinositol-N-acetylglucosaminyltransferase (GPI-GnT) complex"/>
    <property type="evidence" value="ECO:0007669"/>
    <property type="project" value="TreeGrafter"/>
</dbReference>
<feature type="transmembrane region" description="Helical" evidence="8">
    <location>
        <begin position="192"/>
        <end position="211"/>
    </location>
</feature>
<dbReference type="PANTHER" id="PTHR12982:SF0">
    <property type="entry name" value="PHOSPHATIDYLINOSITOL N-ACETYLGLUCOSAMINYLTRANSFERASE SUBUNIT C"/>
    <property type="match status" value="1"/>
</dbReference>
<dbReference type="PIRSF" id="PIRSF016104">
    <property type="entry name" value="GPI2"/>
    <property type="match status" value="1"/>
</dbReference>
<dbReference type="RefSeq" id="XP_009541158.1">
    <property type="nucleotide sequence ID" value="XM_009542863.1"/>
</dbReference>